<evidence type="ECO:0000313" key="2">
    <source>
        <dbReference type="EMBL" id="GJD52838.1"/>
    </source>
</evidence>
<sequence>MAAGTGRRLERAGRLVRVQAQMRRAAELALAAARDEAAGVEADRARLVAALAESAHGPLLLEAAARRLGGLSARAQALAEAAEERAGDLRARGLAQKRAEAQAARRAAEHRHARERREESARLEGLAPGRREDGDASLP</sequence>
<evidence type="ECO:0000256" key="1">
    <source>
        <dbReference type="SAM" id="MobiDB-lite"/>
    </source>
</evidence>
<evidence type="ECO:0008006" key="4">
    <source>
        <dbReference type="Google" id="ProtNLM"/>
    </source>
</evidence>
<reference evidence="2" key="1">
    <citation type="journal article" date="2021" name="Front. Microbiol.">
        <title>Comprehensive Comparative Genomics and Phenotyping of Methylobacterium Species.</title>
        <authorList>
            <person name="Alessa O."/>
            <person name="Ogura Y."/>
            <person name="Fujitani Y."/>
            <person name="Takami H."/>
            <person name="Hayashi T."/>
            <person name="Sahin N."/>
            <person name="Tani A."/>
        </authorList>
    </citation>
    <scope>NUCLEOTIDE SEQUENCE</scope>
    <source>
        <strain evidence="2">KCTC 52305</strain>
    </source>
</reference>
<dbReference type="EMBL" id="BPQH01000022">
    <property type="protein sequence ID" value="GJD52838.1"/>
    <property type="molecule type" value="Genomic_DNA"/>
</dbReference>
<gene>
    <name evidence="2" type="ORF">OPKNFCMD_5605</name>
</gene>
<dbReference type="Proteomes" id="UP001055167">
    <property type="component" value="Unassembled WGS sequence"/>
</dbReference>
<feature type="region of interest" description="Disordered" evidence="1">
    <location>
        <begin position="92"/>
        <end position="139"/>
    </location>
</feature>
<protein>
    <recommendedName>
        <fullName evidence="4">Flagellar FliJ protein</fullName>
    </recommendedName>
</protein>
<name>A0ABQ4R555_9HYPH</name>
<dbReference type="RefSeq" id="WP_128564713.1">
    <property type="nucleotide sequence ID" value="NZ_BPQH01000022.1"/>
</dbReference>
<proteinExistence type="predicted"/>
<organism evidence="2 3">
    <name type="scientific">Methylobacterium crusticola</name>
    <dbReference type="NCBI Taxonomy" id="1697972"/>
    <lineage>
        <taxon>Bacteria</taxon>
        <taxon>Pseudomonadati</taxon>
        <taxon>Pseudomonadota</taxon>
        <taxon>Alphaproteobacteria</taxon>
        <taxon>Hyphomicrobiales</taxon>
        <taxon>Methylobacteriaceae</taxon>
        <taxon>Methylobacterium</taxon>
    </lineage>
</organism>
<feature type="compositionally biased region" description="Basic and acidic residues" evidence="1">
    <location>
        <begin position="106"/>
        <end position="122"/>
    </location>
</feature>
<comment type="caution">
    <text evidence="2">The sequence shown here is derived from an EMBL/GenBank/DDBJ whole genome shotgun (WGS) entry which is preliminary data.</text>
</comment>
<feature type="compositionally biased region" description="Basic and acidic residues" evidence="1">
    <location>
        <begin position="129"/>
        <end position="139"/>
    </location>
</feature>
<accession>A0ABQ4R555</accession>
<keyword evidence="3" id="KW-1185">Reference proteome</keyword>
<evidence type="ECO:0000313" key="3">
    <source>
        <dbReference type="Proteomes" id="UP001055167"/>
    </source>
</evidence>
<reference evidence="2" key="2">
    <citation type="submission" date="2021-08" db="EMBL/GenBank/DDBJ databases">
        <authorList>
            <person name="Tani A."/>
            <person name="Ola A."/>
            <person name="Ogura Y."/>
            <person name="Katsura K."/>
            <person name="Hayashi T."/>
        </authorList>
    </citation>
    <scope>NUCLEOTIDE SEQUENCE</scope>
    <source>
        <strain evidence="2">KCTC 52305</strain>
    </source>
</reference>